<protein>
    <recommendedName>
        <fullName evidence="4">Secreted protein</fullName>
    </recommendedName>
</protein>
<dbReference type="EMBL" id="CABFOC020000063">
    <property type="protein sequence ID" value="CAH0056537.1"/>
    <property type="molecule type" value="Genomic_DNA"/>
</dbReference>
<name>A0A9N9ZHF3_9HYPO</name>
<dbReference type="AlphaFoldDB" id="A0A9N9ZHF3"/>
<evidence type="ECO:0000313" key="3">
    <source>
        <dbReference type="Proteomes" id="UP000775872"/>
    </source>
</evidence>
<sequence length="68" mass="7474">MSILYFLVCFCFPLHGGASDDRGLLSSTGSAYIFVFKRKLASAAVQANGSWIGRRLQTSLQRTADRSE</sequence>
<proteinExistence type="predicted"/>
<keyword evidence="3" id="KW-1185">Reference proteome</keyword>
<reference evidence="2" key="1">
    <citation type="submission" date="2021-10" db="EMBL/GenBank/DDBJ databases">
        <authorList>
            <person name="Piombo E."/>
        </authorList>
    </citation>
    <scope>NUCLEOTIDE SEQUENCE</scope>
</reference>
<feature type="chain" id="PRO_5040177233" description="Secreted protein" evidence="1">
    <location>
        <begin position="20"/>
        <end position="68"/>
    </location>
</feature>
<comment type="caution">
    <text evidence="2">The sequence shown here is derived from an EMBL/GenBank/DDBJ whole genome shotgun (WGS) entry which is preliminary data.</text>
</comment>
<gene>
    <name evidence="2" type="ORF">CSOL1703_00006478</name>
</gene>
<organism evidence="2 3">
    <name type="scientific">Clonostachys solani</name>
    <dbReference type="NCBI Taxonomy" id="160281"/>
    <lineage>
        <taxon>Eukaryota</taxon>
        <taxon>Fungi</taxon>
        <taxon>Dikarya</taxon>
        <taxon>Ascomycota</taxon>
        <taxon>Pezizomycotina</taxon>
        <taxon>Sordariomycetes</taxon>
        <taxon>Hypocreomycetidae</taxon>
        <taxon>Hypocreales</taxon>
        <taxon>Bionectriaceae</taxon>
        <taxon>Clonostachys</taxon>
    </lineage>
</organism>
<evidence type="ECO:0000256" key="1">
    <source>
        <dbReference type="SAM" id="SignalP"/>
    </source>
</evidence>
<evidence type="ECO:0000313" key="2">
    <source>
        <dbReference type="EMBL" id="CAH0056537.1"/>
    </source>
</evidence>
<dbReference type="Proteomes" id="UP000775872">
    <property type="component" value="Unassembled WGS sequence"/>
</dbReference>
<accession>A0A9N9ZHF3</accession>
<evidence type="ECO:0008006" key="4">
    <source>
        <dbReference type="Google" id="ProtNLM"/>
    </source>
</evidence>
<keyword evidence="1" id="KW-0732">Signal</keyword>
<feature type="signal peptide" evidence="1">
    <location>
        <begin position="1"/>
        <end position="19"/>
    </location>
</feature>